<reference evidence="11" key="1">
    <citation type="submission" date="2011-03" db="EMBL/GenBank/DDBJ databases">
        <title>The genome sequence of Vavraia culicis strain floridensis.</title>
        <authorList>
            <consortium name="The Broad Institute Genome Sequencing Platform"/>
            <person name="Cuomo C."/>
            <person name="Becnel J."/>
            <person name="Sanscrainte N."/>
            <person name="Young S.K."/>
            <person name="Zeng Q."/>
            <person name="Gargeya S."/>
            <person name="Fitzgerald M."/>
            <person name="Haas B."/>
            <person name="Abouelleil A."/>
            <person name="Alvarado L."/>
            <person name="Arachchi H.M."/>
            <person name="Berlin A."/>
            <person name="Chapman S.B."/>
            <person name="Gearin G."/>
            <person name="Goldberg J."/>
            <person name="Griggs A."/>
            <person name="Gujja S."/>
            <person name="Hansen M."/>
            <person name="Heiman D."/>
            <person name="Howarth C."/>
            <person name="Larimer J."/>
            <person name="Lui A."/>
            <person name="MacDonald P.J.P."/>
            <person name="McCowen C."/>
            <person name="Montmayeur A."/>
            <person name="Murphy C."/>
            <person name="Neiman D."/>
            <person name="Pearson M."/>
            <person name="Priest M."/>
            <person name="Roberts A."/>
            <person name="Saif S."/>
            <person name="Shea T."/>
            <person name="Sisk P."/>
            <person name="Stolte C."/>
            <person name="Sykes S."/>
            <person name="Wortman J."/>
            <person name="Nusbaum C."/>
            <person name="Birren B."/>
        </authorList>
    </citation>
    <scope>NUCLEOTIDE SEQUENCE [LARGE SCALE GENOMIC DNA]</scope>
    <source>
        <strain evidence="11">floridensis</strain>
    </source>
</reference>
<dbReference type="GO" id="GO:0016887">
    <property type="term" value="F:ATP hydrolysis activity"/>
    <property type="evidence" value="ECO:0007669"/>
    <property type="project" value="InterPro"/>
</dbReference>
<evidence type="ECO:0000256" key="6">
    <source>
        <dbReference type="ARBA" id="ARBA00022989"/>
    </source>
</evidence>
<dbReference type="GeneID" id="19878671"/>
<feature type="transmembrane region" description="Helical" evidence="8">
    <location>
        <begin position="290"/>
        <end position="311"/>
    </location>
</feature>
<dbReference type="OrthoDB" id="2192425at2759"/>
<evidence type="ECO:0000256" key="8">
    <source>
        <dbReference type="SAM" id="Phobius"/>
    </source>
</evidence>
<dbReference type="OMA" id="CGWLIEK"/>
<dbReference type="InterPro" id="IPR044492">
    <property type="entry name" value="P_typ_ATPase_HD_dom"/>
</dbReference>
<dbReference type="SUPFAM" id="SSF81665">
    <property type="entry name" value="Calcium ATPase, transmembrane domain M"/>
    <property type="match status" value="1"/>
</dbReference>
<dbReference type="Gene3D" id="2.70.150.10">
    <property type="entry name" value="Calcium-transporting ATPase, cytoplasmic transduction domain A"/>
    <property type="match status" value="1"/>
</dbReference>
<dbReference type="SFLD" id="SFLDF00027">
    <property type="entry name" value="p-type_atpase"/>
    <property type="match status" value="1"/>
</dbReference>
<dbReference type="InterPro" id="IPR023214">
    <property type="entry name" value="HAD_sf"/>
</dbReference>
<accession>L2GVK3</accession>
<dbReference type="InterPro" id="IPR023299">
    <property type="entry name" value="ATPase_P-typ_cyto_dom_N"/>
</dbReference>
<evidence type="ECO:0000256" key="7">
    <source>
        <dbReference type="ARBA" id="ARBA00023136"/>
    </source>
</evidence>
<organism evidence="10 11">
    <name type="scientific">Vavraia culicis (isolate floridensis)</name>
    <name type="common">Microsporidian parasite</name>
    <dbReference type="NCBI Taxonomy" id="948595"/>
    <lineage>
        <taxon>Eukaryota</taxon>
        <taxon>Fungi</taxon>
        <taxon>Fungi incertae sedis</taxon>
        <taxon>Microsporidia</taxon>
        <taxon>Pleistophoridae</taxon>
        <taxon>Vavraia</taxon>
    </lineage>
</organism>
<dbReference type="GO" id="GO:0012505">
    <property type="term" value="C:endomembrane system"/>
    <property type="evidence" value="ECO:0007669"/>
    <property type="project" value="UniProtKB-SubCell"/>
</dbReference>
<dbReference type="PROSITE" id="PS50846">
    <property type="entry name" value="HMA_2"/>
    <property type="match status" value="1"/>
</dbReference>
<name>L2GVK3_VAVCU</name>
<feature type="transmembrane region" description="Helical" evidence="8">
    <location>
        <begin position="151"/>
        <end position="170"/>
    </location>
</feature>
<feature type="transmembrane region" description="Helical" evidence="8">
    <location>
        <begin position="660"/>
        <end position="684"/>
    </location>
</feature>
<dbReference type="GO" id="GO:0055070">
    <property type="term" value="P:copper ion homeostasis"/>
    <property type="evidence" value="ECO:0007669"/>
    <property type="project" value="TreeGrafter"/>
</dbReference>
<dbReference type="FunCoup" id="L2GVK3">
    <property type="interactions" value="106"/>
</dbReference>
<protein>
    <submittedName>
        <fullName evidence="10">HAD ATPase, P-type, family IC</fullName>
    </submittedName>
</protein>
<feature type="transmembrane region" description="Helical" evidence="8">
    <location>
        <begin position="77"/>
        <end position="95"/>
    </location>
</feature>
<dbReference type="InterPro" id="IPR023298">
    <property type="entry name" value="ATPase_P-typ_TM_dom_sf"/>
</dbReference>
<keyword evidence="11" id="KW-1185">Reference proteome</keyword>
<comment type="similarity">
    <text evidence="2">Belongs to the cation transport ATPase (P-type) (TC 3.A.3) family. Type IB subfamily.</text>
</comment>
<keyword evidence="6 8" id="KW-1133">Transmembrane helix</keyword>
<dbReference type="SUPFAM" id="SSF56784">
    <property type="entry name" value="HAD-like"/>
    <property type="match status" value="1"/>
</dbReference>
<dbReference type="Gene3D" id="3.30.70.100">
    <property type="match status" value="1"/>
</dbReference>
<comment type="subcellular location">
    <subcellularLocation>
        <location evidence="1">Endomembrane system</location>
        <topology evidence="1">Multi-pass membrane protein</topology>
    </subcellularLocation>
</comment>
<dbReference type="InterPro" id="IPR036163">
    <property type="entry name" value="HMA_dom_sf"/>
</dbReference>
<dbReference type="CDD" id="cd00371">
    <property type="entry name" value="HMA"/>
    <property type="match status" value="1"/>
</dbReference>
<dbReference type="Pfam" id="PF00403">
    <property type="entry name" value="HMA"/>
    <property type="match status" value="1"/>
</dbReference>
<keyword evidence="3 8" id="KW-0812">Transmembrane</keyword>
<dbReference type="GO" id="GO:0016020">
    <property type="term" value="C:membrane"/>
    <property type="evidence" value="ECO:0007669"/>
    <property type="project" value="InterPro"/>
</dbReference>
<dbReference type="InterPro" id="IPR059000">
    <property type="entry name" value="ATPase_P-type_domA"/>
</dbReference>
<dbReference type="InterPro" id="IPR008250">
    <property type="entry name" value="ATPase_P-typ_transduc_dom_A_sf"/>
</dbReference>
<evidence type="ECO:0000313" key="10">
    <source>
        <dbReference type="EMBL" id="ELA47706.1"/>
    </source>
</evidence>
<dbReference type="InterPro" id="IPR036412">
    <property type="entry name" value="HAD-like_sf"/>
</dbReference>
<dbReference type="RefSeq" id="XP_008073809.1">
    <property type="nucleotide sequence ID" value="XM_008075618.1"/>
</dbReference>
<feature type="transmembrane region" description="Helical" evidence="8">
    <location>
        <begin position="633"/>
        <end position="654"/>
    </location>
</feature>
<dbReference type="InterPro" id="IPR001757">
    <property type="entry name" value="P_typ_ATPase"/>
</dbReference>
<dbReference type="Pfam" id="PF00702">
    <property type="entry name" value="Hydrolase"/>
    <property type="match status" value="1"/>
</dbReference>
<evidence type="ECO:0000259" key="9">
    <source>
        <dbReference type="PROSITE" id="PS50846"/>
    </source>
</evidence>
<feature type="transmembrane region" description="Helical" evidence="8">
    <location>
        <begin position="126"/>
        <end position="145"/>
    </location>
</feature>
<dbReference type="SFLD" id="SFLDS00003">
    <property type="entry name" value="Haloacid_Dehalogenase"/>
    <property type="match status" value="1"/>
</dbReference>
<dbReference type="InParanoid" id="L2GVK3"/>
<dbReference type="HOGENOM" id="CLU_401807_0_0_1"/>
<dbReference type="EMBL" id="GL877413">
    <property type="protein sequence ID" value="ELA47706.1"/>
    <property type="molecule type" value="Genomic_DNA"/>
</dbReference>
<dbReference type="Proteomes" id="UP000011081">
    <property type="component" value="Unassembled WGS sequence"/>
</dbReference>
<dbReference type="InterPro" id="IPR018303">
    <property type="entry name" value="ATPase_P-typ_P_site"/>
</dbReference>
<dbReference type="InterPro" id="IPR006121">
    <property type="entry name" value="HMA_dom"/>
</dbReference>
<dbReference type="GO" id="GO:0043682">
    <property type="term" value="F:P-type divalent copper transporter activity"/>
    <property type="evidence" value="ECO:0007669"/>
    <property type="project" value="TreeGrafter"/>
</dbReference>
<dbReference type="PRINTS" id="PR00119">
    <property type="entry name" value="CATATPASE"/>
</dbReference>
<sequence length="685" mass="77204">MHRTFYTLRIANITCGSCVPKIQKCLKNFEYVNNVKINIFTKEVQLEMHTVADSTKIEHIKRVLSENGFTISDDQKYWRNMFYALILLYIIQIVMHRTMNIFWMDLVLSTVIQVLCSRRIFRGSMAFTDTIILGSHASFILGCLYDAQSLQISSLILVMVVLGKFILEIIGNKASEFLRTGLTEYYVYNNENINYEEIKDGYMIVIEQEKHILFDGIVVEGSSYVDESNLTGEMKLKEKKKNDFIYSGTYNKAGCVTVLVHKVGKETYLGRILRQIDHSPADHTSDIRSLFYFIIFITICSFLMCLINSSLTQAVKTSLSLLIIACPCALNISEPLTVLVGTKKLFDNSVVIRDLTVFDSLGDLNVLFIDKTGTLTDGTFRVKDFIPILSLDIGVIKALIHTLEKMSYHPVASALVEYCTSPVIGEVLNYEVVRSGVRGRVLYKNAQYDVQIGNDGMLTENNRNNLHFVANISIENSDNTSNTFKYYIANDDVIDIYVVINGELACIFYLEDKIINGAKSALKLLNEQNITTIMLTGDSYTNAKRVAHRLNINKVYASKTAVQKSKIIQNYRKGHVVGMIGDGINDYCAIAQSNIGISIGNVFSEIGHVSLLCKDLHLLYILLVIGKRIRRRIIINFTLSIVYNAAALFVGVFGSYYGLFITPSISCMCMFLSSLTVIISALMFR</sequence>
<dbReference type="STRING" id="948595.L2GVK3"/>
<dbReference type="VEuPathDB" id="MicrosporidiaDB:VCUG_00788"/>
<dbReference type="Gene3D" id="3.40.50.1000">
    <property type="entry name" value="HAD superfamily/HAD-like"/>
    <property type="match status" value="1"/>
</dbReference>
<dbReference type="Gene3D" id="3.40.1110.10">
    <property type="entry name" value="Calcium-transporting ATPase, cytoplasmic domain N"/>
    <property type="match status" value="1"/>
</dbReference>
<evidence type="ECO:0000256" key="5">
    <source>
        <dbReference type="ARBA" id="ARBA00022967"/>
    </source>
</evidence>
<evidence type="ECO:0000256" key="2">
    <source>
        <dbReference type="ARBA" id="ARBA00006024"/>
    </source>
</evidence>
<keyword evidence="7 8" id="KW-0472">Membrane</keyword>
<evidence type="ECO:0000256" key="4">
    <source>
        <dbReference type="ARBA" id="ARBA00022723"/>
    </source>
</evidence>
<evidence type="ECO:0000313" key="11">
    <source>
        <dbReference type="Proteomes" id="UP000011081"/>
    </source>
</evidence>
<evidence type="ECO:0000256" key="3">
    <source>
        <dbReference type="ARBA" id="ARBA00022692"/>
    </source>
</evidence>
<dbReference type="SUPFAM" id="SSF55008">
    <property type="entry name" value="HMA, heavy metal-associated domain"/>
    <property type="match status" value="1"/>
</dbReference>
<dbReference type="PROSITE" id="PS00154">
    <property type="entry name" value="ATPASE_E1_E2"/>
    <property type="match status" value="1"/>
</dbReference>
<evidence type="ECO:0000256" key="1">
    <source>
        <dbReference type="ARBA" id="ARBA00004127"/>
    </source>
</evidence>
<gene>
    <name evidence="10" type="ORF">VCUG_00788</name>
</gene>
<dbReference type="AlphaFoldDB" id="L2GVK3"/>
<keyword evidence="5" id="KW-1278">Translocase</keyword>
<keyword evidence="4" id="KW-0479">Metal-binding</keyword>
<dbReference type="SUPFAM" id="SSF81653">
    <property type="entry name" value="Calcium ATPase, transduction domain A"/>
    <property type="match status" value="1"/>
</dbReference>
<feature type="domain" description="HMA" evidence="9">
    <location>
        <begin position="4"/>
        <end position="72"/>
    </location>
</feature>
<dbReference type="NCBIfam" id="TIGR01494">
    <property type="entry name" value="ATPase_P-type"/>
    <property type="match status" value="1"/>
</dbReference>
<proteinExistence type="inferred from homology"/>
<dbReference type="PANTHER" id="PTHR43520">
    <property type="entry name" value="ATP7, ISOFORM B"/>
    <property type="match status" value="1"/>
</dbReference>
<dbReference type="SFLD" id="SFLDG00002">
    <property type="entry name" value="C1.7:_P-type_atpase_like"/>
    <property type="match status" value="1"/>
</dbReference>
<dbReference type="Pfam" id="PF00122">
    <property type="entry name" value="E1-E2_ATPase"/>
    <property type="match status" value="1"/>
</dbReference>
<dbReference type="GO" id="GO:0005507">
    <property type="term" value="F:copper ion binding"/>
    <property type="evidence" value="ECO:0007669"/>
    <property type="project" value="TreeGrafter"/>
</dbReference>
<dbReference type="PANTHER" id="PTHR43520:SF8">
    <property type="entry name" value="P-TYPE CU(+) TRANSPORTER"/>
    <property type="match status" value="1"/>
</dbReference>
<dbReference type="GO" id="GO:0005524">
    <property type="term" value="F:ATP binding"/>
    <property type="evidence" value="ECO:0007669"/>
    <property type="project" value="InterPro"/>
</dbReference>